<keyword evidence="2" id="KW-1185">Reference proteome</keyword>
<dbReference type="Proteomes" id="UP000622533">
    <property type="component" value="Unassembled WGS sequence"/>
</dbReference>
<dbReference type="RefSeq" id="WP_190882160.1">
    <property type="nucleotide sequence ID" value="NZ_JADEXS020000001.1"/>
</dbReference>
<sequence length="57" mass="6076">MTLYQVTQSTDNGNGNTVGTLSYAIRQANVNAGTDAIELKTNVRITSVMKTLLNSDA</sequence>
<dbReference type="EMBL" id="JADEXS010000874">
    <property type="protein sequence ID" value="MBE9027377.1"/>
    <property type="molecule type" value="Genomic_DNA"/>
</dbReference>
<comment type="caution">
    <text evidence="1">The sequence shown here is derived from an EMBL/GenBank/DDBJ whole genome shotgun (WGS) entry which is preliminary data.</text>
</comment>
<name>A0A8J7D3U0_DESMC</name>
<proteinExistence type="predicted"/>
<reference evidence="1" key="1">
    <citation type="submission" date="2020-10" db="EMBL/GenBank/DDBJ databases">
        <authorList>
            <person name="Castelo-Branco R."/>
            <person name="Eusebio N."/>
            <person name="Adriana R."/>
            <person name="Vieira A."/>
            <person name="Brugerolle De Fraissinette N."/>
            <person name="Rezende De Castro R."/>
            <person name="Schneider M.P."/>
            <person name="Vasconcelos V."/>
            <person name="Leao P.N."/>
        </authorList>
    </citation>
    <scope>NUCLEOTIDE SEQUENCE</scope>
    <source>
        <strain evidence="1">LEGE 12446</strain>
    </source>
</reference>
<evidence type="ECO:0000313" key="1">
    <source>
        <dbReference type="EMBL" id="MBE9027377.1"/>
    </source>
</evidence>
<protein>
    <submittedName>
        <fullName evidence="1">Uncharacterized protein</fullName>
    </submittedName>
</protein>
<organism evidence="1 2">
    <name type="scientific">Desmonostoc muscorum LEGE 12446</name>
    <dbReference type="NCBI Taxonomy" id="1828758"/>
    <lineage>
        <taxon>Bacteria</taxon>
        <taxon>Bacillati</taxon>
        <taxon>Cyanobacteriota</taxon>
        <taxon>Cyanophyceae</taxon>
        <taxon>Nostocales</taxon>
        <taxon>Nostocaceae</taxon>
        <taxon>Desmonostoc</taxon>
    </lineage>
</organism>
<dbReference type="AlphaFoldDB" id="A0A8J7D3U0"/>
<accession>A0A8J7D3U0</accession>
<gene>
    <name evidence="1" type="ORF">IQ276_34660</name>
</gene>
<evidence type="ECO:0000313" key="2">
    <source>
        <dbReference type="Proteomes" id="UP000622533"/>
    </source>
</evidence>